<dbReference type="OrthoDB" id="5318346at2759"/>
<name>A0A6A5U292_9PLEO</name>
<evidence type="ECO:0000259" key="1">
    <source>
        <dbReference type="Pfam" id="PF07985"/>
    </source>
</evidence>
<dbReference type="PANTHER" id="PTHR42080">
    <property type="entry name" value="SRR1 DOMAIN-CONTAINING PROTEIN"/>
    <property type="match status" value="1"/>
</dbReference>
<sequence>MARSKRKQVQAGDGWTVVAGSGSAKESGETQHLRHARPTEVVNGLTVDKLAEEFRGMDTRWRATSCAQTLEKMLGLRDWNVKEAACIGIGSLSLDWAHRYRSLWQLVLFMAVVKTLQGDSPDIILYAQEPAFTTLDISFLATLSITVLSTSIETHISPSAFVYAPFVDWYILLPLFLKGRDPQLYIGNDVLDNYRTFANTQEKKLVLPECNLLGKKFADARERRRVPDFDLHSNALNGLMIYWKEEEDD</sequence>
<proteinExistence type="predicted"/>
<dbReference type="AlphaFoldDB" id="A0A6A5U292"/>
<evidence type="ECO:0000313" key="3">
    <source>
        <dbReference type="Proteomes" id="UP000800035"/>
    </source>
</evidence>
<dbReference type="Proteomes" id="UP000800035">
    <property type="component" value="Unassembled WGS sequence"/>
</dbReference>
<gene>
    <name evidence="2" type="ORF">CC80DRAFT_410048</name>
</gene>
<dbReference type="EMBL" id="ML976988">
    <property type="protein sequence ID" value="KAF1957962.1"/>
    <property type="molecule type" value="Genomic_DNA"/>
</dbReference>
<accession>A0A6A5U292</accession>
<dbReference type="PANTHER" id="PTHR42080:SF1">
    <property type="entry name" value="SRR1-LIKE DOMAIN-CONTAINING PROTEIN"/>
    <property type="match status" value="1"/>
</dbReference>
<organism evidence="2 3">
    <name type="scientific">Byssothecium circinans</name>
    <dbReference type="NCBI Taxonomy" id="147558"/>
    <lineage>
        <taxon>Eukaryota</taxon>
        <taxon>Fungi</taxon>
        <taxon>Dikarya</taxon>
        <taxon>Ascomycota</taxon>
        <taxon>Pezizomycotina</taxon>
        <taxon>Dothideomycetes</taxon>
        <taxon>Pleosporomycetidae</taxon>
        <taxon>Pleosporales</taxon>
        <taxon>Massarineae</taxon>
        <taxon>Massarinaceae</taxon>
        <taxon>Byssothecium</taxon>
    </lineage>
</organism>
<dbReference type="Pfam" id="PF07985">
    <property type="entry name" value="SRR1"/>
    <property type="match status" value="1"/>
</dbReference>
<keyword evidence="3" id="KW-1185">Reference proteome</keyword>
<evidence type="ECO:0000313" key="2">
    <source>
        <dbReference type="EMBL" id="KAF1957962.1"/>
    </source>
</evidence>
<dbReference type="InterPro" id="IPR012942">
    <property type="entry name" value="SRR1-like"/>
</dbReference>
<feature type="domain" description="SRR1-like" evidence="1">
    <location>
        <begin position="71"/>
        <end position="243"/>
    </location>
</feature>
<protein>
    <recommendedName>
        <fullName evidence="1">SRR1-like domain-containing protein</fullName>
    </recommendedName>
</protein>
<reference evidence="2" key="1">
    <citation type="journal article" date="2020" name="Stud. Mycol.">
        <title>101 Dothideomycetes genomes: a test case for predicting lifestyles and emergence of pathogens.</title>
        <authorList>
            <person name="Haridas S."/>
            <person name="Albert R."/>
            <person name="Binder M."/>
            <person name="Bloem J."/>
            <person name="Labutti K."/>
            <person name="Salamov A."/>
            <person name="Andreopoulos B."/>
            <person name="Baker S."/>
            <person name="Barry K."/>
            <person name="Bills G."/>
            <person name="Bluhm B."/>
            <person name="Cannon C."/>
            <person name="Castanera R."/>
            <person name="Culley D."/>
            <person name="Daum C."/>
            <person name="Ezra D."/>
            <person name="Gonzalez J."/>
            <person name="Henrissat B."/>
            <person name="Kuo A."/>
            <person name="Liang C."/>
            <person name="Lipzen A."/>
            <person name="Lutzoni F."/>
            <person name="Magnuson J."/>
            <person name="Mondo S."/>
            <person name="Nolan M."/>
            <person name="Ohm R."/>
            <person name="Pangilinan J."/>
            <person name="Park H.-J."/>
            <person name="Ramirez L."/>
            <person name="Alfaro M."/>
            <person name="Sun H."/>
            <person name="Tritt A."/>
            <person name="Yoshinaga Y."/>
            <person name="Zwiers L.-H."/>
            <person name="Turgeon B."/>
            <person name="Goodwin S."/>
            <person name="Spatafora J."/>
            <person name="Crous P."/>
            <person name="Grigoriev I."/>
        </authorList>
    </citation>
    <scope>NUCLEOTIDE SEQUENCE</scope>
    <source>
        <strain evidence="2">CBS 675.92</strain>
    </source>
</reference>